<evidence type="ECO:0000256" key="1">
    <source>
        <dbReference type="ARBA" id="ARBA00004651"/>
    </source>
</evidence>
<feature type="transmembrane region" description="Helical" evidence="7">
    <location>
        <begin position="211"/>
        <end position="231"/>
    </location>
</feature>
<feature type="transmembrane region" description="Helical" evidence="7">
    <location>
        <begin position="183"/>
        <end position="205"/>
    </location>
</feature>
<dbReference type="Gene3D" id="1.20.1250.20">
    <property type="entry name" value="MFS general substrate transporter like domains"/>
    <property type="match status" value="1"/>
</dbReference>
<evidence type="ECO:0000259" key="8">
    <source>
        <dbReference type="PROSITE" id="PS50850"/>
    </source>
</evidence>
<comment type="caution">
    <text evidence="9">The sequence shown here is derived from an EMBL/GenBank/DDBJ whole genome shotgun (WGS) entry which is preliminary data.</text>
</comment>
<keyword evidence="5 7" id="KW-1133">Transmembrane helix</keyword>
<dbReference type="InterPro" id="IPR020846">
    <property type="entry name" value="MFS_dom"/>
</dbReference>
<dbReference type="EMBL" id="BSTI01000007">
    <property type="protein sequence ID" value="GLY66959.1"/>
    <property type="molecule type" value="Genomic_DNA"/>
</dbReference>
<keyword evidence="2" id="KW-0813">Transport</keyword>
<evidence type="ECO:0000256" key="5">
    <source>
        <dbReference type="ARBA" id="ARBA00022989"/>
    </source>
</evidence>
<sequence length="429" mass="42550">MCFGAFMGQLDASIVTLTFPSLQHEFDAPLAAVQWVSLSYLLTLVALLPAVGRVADAVGRKLVYGNGFGIFTAASVACGLAPGLGWLAGFRVLQAAGAAMLQANSVALVVGSVPKTKVRAALGVQASAQALGLALGPALGAELVSTLGWRSVFLVNVPVGVAGIVAGRFLLPRTRERTPLGRFDHAGLALLALASTALLLALSGVSGLRMPAPAVAALALVVPFAVAGYAWRERRAENPLIDLATLRPSAVSLGLLGALCGYLVLFGPLTLFPQTLGTHGAAGLVLACLPAGFGVAAVAAERLLPPGIGTRARILLGAAVAALGCGILAVAPPSAGLAGGILFGIGMGLGVFIPANNSSIMGAIPRRMAATGGGLVNLARGLGTAFGVALVTLCLHVGNGALALLALALSGAVAAVTGLAGGGTRTVRP</sequence>
<dbReference type="InterPro" id="IPR036259">
    <property type="entry name" value="MFS_trans_sf"/>
</dbReference>
<organism evidence="9 10">
    <name type="scientific">Amycolatopsis taiwanensis</name>
    <dbReference type="NCBI Taxonomy" id="342230"/>
    <lineage>
        <taxon>Bacteria</taxon>
        <taxon>Bacillati</taxon>
        <taxon>Actinomycetota</taxon>
        <taxon>Actinomycetes</taxon>
        <taxon>Pseudonocardiales</taxon>
        <taxon>Pseudonocardiaceae</taxon>
        <taxon>Amycolatopsis</taxon>
    </lineage>
</organism>
<dbReference type="Pfam" id="PF07690">
    <property type="entry name" value="MFS_1"/>
    <property type="match status" value="1"/>
</dbReference>
<evidence type="ECO:0000256" key="2">
    <source>
        <dbReference type="ARBA" id="ARBA00022448"/>
    </source>
</evidence>
<feature type="transmembrane region" description="Helical" evidence="7">
    <location>
        <begin position="281"/>
        <end position="300"/>
    </location>
</feature>
<feature type="transmembrane region" description="Helical" evidence="7">
    <location>
        <begin position="375"/>
        <end position="398"/>
    </location>
</feature>
<evidence type="ECO:0000256" key="7">
    <source>
        <dbReference type="SAM" id="Phobius"/>
    </source>
</evidence>
<evidence type="ECO:0000313" key="9">
    <source>
        <dbReference type="EMBL" id="GLY66959.1"/>
    </source>
</evidence>
<dbReference type="InterPro" id="IPR005829">
    <property type="entry name" value="Sugar_transporter_CS"/>
</dbReference>
<dbReference type="PANTHER" id="PTHR42718:SF46">
    <property type="entry name" value="BLR6921 PROTEIN"/>
    <property type="match status" value="1"/>
</dbReference>
<accession>A0A9W6R0L2</accession>
<keyword evidence="4 7" id="KW-0812">Transmembrane</keyword>
<name>A0A9W6R0L2_9PSEU</name>
<dbReference type="InterPro" id="IPR011701">
    <property type="entry name" value="MFS"/>
</dbReference>
<evidence type="ECO:0000256" key="3">
    <source>
        <dbReference type="ARBA" id="ARBA00022475"/>
    </source>
</evidence>
<feature type="transmembrane region" description="Helical" evidence="7">
    <location>
        <begin position="63"/>
        <end position="86"/>
    </location>
</feature>
<dbReference type="PROSITE" id="PS50850">
    <property type="entry name" value="MFS"/>
    <property type="match status" value="1"/>
</dbReference>
<feature type="transmembrane region" description="Helical" evidence="7">
    <location>
        <begin position="151"/>
        <end position="171"/>
    </location>
</feature>
<protein>
    <submittedName>
        <fullName evidence="9">MFS transporter</fullName>
    </submittedName>
</protein>
<dbReference type="AlphaFoldDB" id="A0A9W6R0L2"/>
<feature type="transmembrane region" description="Helical" evidence="7">
    <location>
        <begin position="251"/>
        <end position="269"/>
    </location>
</feature>
<reference evidence="9" key="1">
    <citation type="submission" date="2023-03" db="EMBL/GenBank/DDBJ databases">
        <title>Amycolatopsis taiwanensis NBRC 103393.</title>
        <authorList>
            <person name="Ichikawa N."/>
            <person name="Sato H."/>
            <person name="Tonouchi N."/>
        </authorList>
    </citation>
    <scope>NUCLEOTIDE SEQUENCE</scope>
    <source>
        <strain evidence="9">NBRC 103393</strain>
    </source>
</reference>
<dbReference type="GO" id="GO:0005886">
    <property type="term" value="C:plasma membrane"/>
    <property type="evidence" value="ECO:0007669"/>
    <property type="project" value="UniProtKB-SubCell"/>
</dbReference>
<feature type="transmembrane region" description="Helical" evidence="7">
    <location>
        <begin position="312"/>
        <end position="331"/>
    </location>
</feature>
<feature type="transmembrane region" description="Helical" evidence="7">
    <location>
        <begin position="32"/>
        <end position="51"/>
    </location>
</feature>
<feature type="transmembrane region" description="Helical" evidence="7">
    <location>
        <begin position="404"/>
        <end position="423"/>
    </location>
</feature>
<keyword evidence="3" id="KW-1003">Cell membrane</keyword>
<feature type="transmembrane region" description="Helical" evidence="7">
    <location>
        <begin position="337"/>
        <end position="355"/>
    </location>
</feature>
<evidence type="ECO:0000256" key="6">
    <source>
        <dbReference type="ARBA" id="ARBA00023136"/>
    </source>
</evidence>
<keyword evidence="10" id="KW-1185">Reference proteome</keyword>
<dbReference type="GO" id="GO:0022857">
    <property type="term" value="F:transmembrane transporter activity"/>
    <property type="evidence" value="ECO:0007669"/>
    <property type="project" value="InterPro"/>
</dbReference>
<gene>
    <name evidence="9" type="ORF">Atai01_35780</name>
</gene>
<comment type="subcellular location">
    <subcellularLocation>
        <location evidence="1">Cell membrane</location>
        <topology evidence="1">Multi-pass membrane protein</topology>
    </subcellularLocation>
</comment>
<dbReference type="SUPFAM" id="SSF103473">
    <property type="entry name" value="MFS general substrate transporter"/>
    <property type="match status" value="1"/>
</dbReference>
<evidence type="ECO:0000313" key="10">
    <source>
        <dbReference type="Proteomes" id="UP001165136"/>
    </source>
</evidence>
<feature type="domain" description="Major facilitator superfamily (MFS) profile" evidence="8">
    <location>
        <begin position="1"/>
        <end position="426"/>
    </location>
</feature>
<dbReference type="CDD" id="cd17321">
    <property type="entry name" value="MFS_MMR_MDR_like"/>
    <property type="match status" value="1"/>
</dbReference>
<dbReference type="PROSITE" id="PS00216">
    <property type="entry name" value="SUGAR_TRANSPORT_1"/>
    <property type="match status" value="1"/>
</dbReference>
<proteinExistence type="predicted"/>
<evidence type="ECO:0000256" key="4">
    <source>
        <dbReference type="ARBA" id="ARBA00022692"/>
    </source>
</evidence>
<dbReference type="PANTHER" id="PTHR42718">
    <property type="entry name" value="MAJOR FACILITATOR SUPERFAMILY MULTIDRUG TRANSPORTER MFSC"/>
    <property type="match status" value="1"/>
</dbReference>
<dbReference type="Proteomes" id="UP001165136">
    <property type="component" value="Unassembled WGS sequence"/>
</dbReference>
<keyword evidence="6 7" id="KW-0472">Membrane</keyword>